<protein>
    <recommendedName>
        <fullName evidence="3">Class I SAM-dependent methyltransferase</fullName>
    </recommendedName>
</protein>
<comment type="caution">
    <text evidence="1">The sequence shown here is derived from an EMBL/GenBank/DDBJ whole genome shotgun (WGS) entry which is preliminary data.</text>
</comment>
<dbReference type="EMBL" id="BAABBX010000010">
    <property type="protein sequence ID" value="GAA4187850.1"/>
    <property type="molecule type" value="Genomic_DNA"/>
</dbReference>
<keyword evidence="2" id="KW-1185">Reference proteome</keyword>
<name>A0ABP8AQ40_9MICO</name>
<organism evidence="1 2">
    <name type="scientific">Gryllotalpicola kribbensis</name>
    <dbReference type="NCBI Taxonomy" id="993084"/>
    <lineage>
        <taxon>Bacteria</taxon>
        <taxon>Bacillati</taxon>
        <taxon>Actinomycetota</taxon>
        <taxon>Actinomycetes</taxon>
        <taxon>Micrococcales</taxon>
        <taxon>Microbacteriaceae</taxon>
        <taxon>Gryllotalpicola</taxon>
    </lineage>
</organism>
<evidence type="ECO:0008006" key="3">
    <source>
        <dbReference type="Google" id="ProtNLM"/>
    </source>
</evidence>
<evidence type="ECO:0000313" key="2">
    <source>
        <dbReference type="Proteomes" id="UP001500213"/>
    </source>
</evidence>
<proteinExistence type="predicted"/>
<dbReference type="Proteomes" id="UP001500213">
    <property type="component" value="Unassembled WGS sequence"/>
</dbReference>
<dbReference type="Gene3D" id="3.40.50.150">
    <property type="entry name" value="Vaccinia Virus protein VP39"/>
    <property type="match status" value="1"/>
</dbReference>
<dbReference type="InterPro" id="IPR029063">
    <property type="entry name" value="SAM-dependent_MTases_sf"/>
</dbReference>
<reference evidence="2" key="1">
    <citation type="journal article" date="2019" name="Int. J. Syst. Evol. Microbiol.">
        <title>The Global Catalogue of Microorganisms (GCM) 10K type strain sequencing project: providing services to taxonomists for standard genome sequencing and annotation.</title>
        <authorList>
            <consortium name="The Broad Institute Genomics Platform"/>
            <consortium name="The Broad Institute Genome Sequencing Center for Infectious Disease"/>
            <person name="Wu L."/>
            <person name="Ma J."/>
        </authorList>
    </citation>
    <scope>NUCLEOTIDE SEQUENCE [LARGE SCALE GENOMIC DNA]</scope>
    <source>
        <strain evidence="2">JCM 17593</strain>
    </source>
</reference>
<gene>
    <name evidence="1" type="ORF">GCM10022288_13340</name>
</gene>
<dbReference type="Pfam" id="PF13578">
    <property type="entry name" value="Methyltransf_24"/>
    <property type="match status" value="1"/>
</dbReference>
<evidence type="ECO:0000313" key="1">
    <source>
        <dbReference type="EMBL" id="GAA4187850.1"/>
    </source>
</evidence>
<sequence length="248" mass="27541">MLAGISADPKGDTTPMALKNVYAKAAQTVGKGLTSARLLPATVPPRDARLRHWAFTLPRVHDVRAMNELDMPWWTYRAISYVDAWLSARPHPIRAFEYGSGASTAYLRRRVDEIHSVENHQGFADFIAPMLAEAGEVDLTVREGVPSQHPVIGSHKPGYENQDFADYVAVIDEVGGLFDLIVIDGRAREACLERAVPHLADDGIIVFDNTHRARYKEAIAKSGLHERRMFGLTPTLPYPDQTSILTKD</sequence>
<dbReference type="SUPFAM" id="SSF53335">
    <property type="entry name" value="S-adenosyl-L-methionine-dependent methyltransferases"/>
    <property type="match status" value="1"/>
</dbReference>
<accession>A0ABP8AQ40</accession>